<evidence type="ECO:0000256" key="1">
    <source>
        <dbReference type="SAM" id="MobiDB-lite"/>
    </source>
</evidence>
<dbReference type="AlphaFoldDB" id="A0A519BA20"/>
<organism evidence="3 4">
    <name type="scientific">Candidatus Acidulodesulfobacterium ferriphilum</name>
    <dbReference type="NCBI Taxonomy" id="2597223"/>
    <lineage>
        <taxon>Bacteria</taxon>
        <taxon>Deltaproteobacteria</taxon>
        <taxon>Candidatus Acidulodesulfobacterales</taxon>
        <taxon>Candidatus Acidulodesulfobacterium</taxon>
    </lineage>
</organism>
<dbReference type="InterPro" id="IPR007813">
    <property type="entry name" value="PilN"/>
</dbReference>
<proteinExistence type="predicted"/>
<dbReference type="Pfam" id="PF05137">
    <property type="entry name" value="PilN"/>
    <property type="match status" value="1"/>
</dbReference>
<evidence type="ECO:0000256" key="2">
    <source>
        <dbReference type="SAM" id="Phobius"/>
    </source>
</evidence>
<protein>
    <recommendedName>
        <fullName evidence="5">PilN domain-containing protein</fullName>
    </recommendedName>
</protein>
<evidence type="ECO:0008006" key="5">
    <source>
        <dbReference type="Google" id="ProtNLM"/>
    </source>
</evidence>
<dbReference type="PANTHER" id="PTHR40278">
    <property type="entry name" value="DNA UTILIZATION PROTEIN HOFN"/>
    <property type="match status" value="1"/>
</dbReference>
<dbReference type="Proteomes" id="UP000320813">
    <property type="component" value="Unassembled WGS sequence"/>
</dbReference>
<keyword evidence="2" id="KW-1133">Transmembrane helix</keyword>
<reference evidence="3 4" key="1">
    <citation type="submission" date="2019-01" db="EMBL/GenBank/DDBJ databases">
        <title>Insights into ecological role of a new deltaproteobacterial order Candidatus Sinidesulfobacterales (Sva0485) by metagenomics and metatranscriptomics.</title>
        <authorList>
            <person name="Tan S."/>
            <person name="Liu J."/>
            <person name="Fang Y."/>
            <person name="Hedlund B.P."/>
            <person name="Lian Z.H."/>
            <person name="Huang L.Y."/>
            <person name="Li J.T."/>
            <person name="Huang L.N."/>
            <person name="Li W.J."/>
            <person name="Jiang H.C."/>
            <person name="Dong H.L."/>
            <person name="Shu W.S."/>
        </authorList>
    </citation>
    <scope>NUCLEOTIDE SEQUENCE [LARGE SCALE GENOMIC DNA]</scope>
    <source>
        <strain evidence="3">AP3</strain>
    </source>
</reference>
<gene>
    <name evidence="3" type="ORF">EVJ47_07475</name>
</gene>
<feature type="region of interest" description="Disordered" evidence="1">
    <location>
        <begin position="1"/>
        <end position="24"/>
    </location>
</feature>
<accession>A0A519BA20</accession>
<name>A0A519BA20_9DELT</name>
<keyword evidence="2" id="KW-0472">Membrane</keyword>
<dbReference type="PANTHER" id="PTHR40278:SF1">
    <property type="entry name" value="DNA UTILIZATION PROTEIN HOFN"/>
    <property type="match status" value="1"/>
</dbReference>
<keyword evidence="2" id="KW-0812">Transmembrane</keyword>
<evidence type="ECO:0000313" key="4">
    <source>
        <dbReference type="Proteomes" id="UP000320813"/>
    </source>
</evidence>
<feature type="compositionally biased region" description="Polar residues" evidence="1">
    <location>
        <begin position="7"/>
        <end position="17"/>
    </location>
</feature>
<feature type="transmembrane region" description="Helical" evidence="2">
    <location>
        <begin position="53"/>
        <end position="75"/>
    </location>
</feature>
<dbReference type="InterPro" id="IPR052534">
    <property type="entry name" value="Extracell_DNA_Util/SecSys_Comp"/>
</dbReference>
<comment type="caution">
    <text evidence="3">The sequence shown here is derived from an EMBL/GenBank/DDBJ whole genome shotgun (WGS) entry which is preliminary data.</text>
</comment>
<sequence>MRKPKASISSPANSEKQVFSAGEDGGDGMIKVNLNKKQKKTRIKIEKKSIKSISGFVIIPIIAGVVAAEAMNLAITAKINAVNNNIKVYNGKTSALLPKVQKVNAIKKKQADILQKINIIKTLKKEQSGPIGYIYYITTALPRFAWIDSLKSVNGNISVNGIALDGQVVSLFMDNLNKTDYFNNVTLLQTSEVKKQELKLQNFNLTFNANYKPGIKSAVNNK</sequence>
<evidence type="ECO:0000313" key="3">
    <source>
        <dbReference type="EMBL" id="RZD14066.1"/>
    </source>
</evidence>
<dbReference type="EMBL" id="SGBD01000004">
    <property type="protein sequence ID" value="RZD14066.1"/>
    <property type="molecule type" value="Genomic_DNA"/>
</dbReference>